<evidence type="ECO:0000259" key="2">
    <source>
        <dbReference type="Pfam" id="PF13304"/>
    </source>
</evidence>
<organism evidence="4 5">
    <name type="scientific">Rhodanobacter denitrificans</name>
    <dbReference type="NCBI Taxonomy" id="666685"/>
    <lineage>
        <taxon>Bacteria</taxon>
        <taxon>Pseudomonadati</taxon>
        <taxon>Pseudomonadota</taxon>
        <taxon>Gammaproteobacteria</taxon>
        <taxon>Lysobacterales</taxon>
        <taxon>Rhodanobacteraceae</taxon>
        <taxon>Rhodanobacter</taxon>
    </lineage>
</organism>
<evidence type="ECO:0000259" key="1">
    <source>
        <dbReference type="Pfam" id="PF13175"/>
    </source>
</evidence>
<dbReference type="Pfam" id="PF13304">
    <property type="entry name" value="AAA_21"/>
    <property type="match status" value="1"/>
</dbReference>
<dbReference type="Pfam" id="PF20469">
    <property type="entry name" value="OLD-like_TOPRIM"/>
    <property type="match status" value="1"/>
</dbReference>
<reference evidence="4 5" key="1">
    <citation type="submission" date="2012-04" db="EMBL/GenBank/DDBJ databases">
        <title>Complete genome of Rhodanobacter sp. 2APBS1.</title>
        <authorList>
            <consortium name="US DOE Joint Genome Institute"/>
            <person name="Huntemann M."/>
            <person name="Wei C.-L."/>
            <person name="Han J."/>
            <person name="Detter J.C."/>
            <person name="Han C."/>
            <person name="Tapia R."/>
            <person name="Munk A.C.C."/>
            <person name="Chen A."/>
            <person name="Krypides N."/>
            <person name="Mavromatis K."/>
            <person name="Markowitz V."/>
            <person name="Szeto E."/>
            <person name="Ivanova N."/>
            <person name="Mikhailova N."/>
            <person name="Ovchinnikova G."/>
            <person name="Pagani I."/>
            <person name="Pati A."/>
            <person name="Goodwin L."/>
            <person name="Peters L."/>
            <person name="Pitluck S."/>
            <person name="Woyke T."/>
            <person name="Prakash O."/>
            <person name="Elkins J."/>
            <person name="Brown S."/>
            <person name="Palumbo A."/>
            <person name="Hemme C."/>
            <person name="Zhou J."/>
            <person name="Watson D."/>
            <person name="Jardine P."/>
            <person name="Kostka J."/>
            <person name="Green S."/>
        </authorList>
    </citation>
    <scope>NUCLEOTIDE SEQUENCE [LARGE SCALE GENOMIC DNA]</scope>
    <source>
        <strain evidence="4 5">2APBS1</strain>
    </source>
</reference>
<dbReference type="InterPro" id="IPR003959">
    <property type="entry name" value="ATPase_AAA_core"/>
</dbReference>
<dbReference type="SUPFAM" id="SSF52540">
    <property type="entry name" value="P-loop containing nucleoside triphosphate hydrolases"/>
    <property type="match status" value="1"/>
</dbReference>
<dbReference type="EMBL" id="CP003470">
    <property type="protein sequence ID" value="AGG90119.1"/>
    <property type="molecule type" value="Genomic_DNA"/>
</dbReference>
<dbReference type="InterPro" id="IPR027417">
    <property type="entry name" value="P-loop_NTPase"/>
</dbReference>
<dbReference type="AlphaFoldDB" id="M4NGU7"/>
<dbReference type="HOGENOM" id="CLU_017618_2_0_6"/>
<evidence type="ECO:0008006" key="6">
    <source>
        <dbReference type="Google" id="ProtNLM"/>
    </source>
</evidence>
<protein>
    <recommendedName>
        <fullName evidence="6">AAA family ATPase</fullName>
    </recommendedName>
</protein>
<evidence type="ECO:0000313" key="5">
    <source>
        <dbReference type="Proteomes" id="UP000011859"/>
    </source>
</evidence>
<evidence type="ECO:0000313" key="4">
    <source>
        <dbReference type="EMBL" id="AGG90119.1"/>
    </source>
</evidence>
<dbReference type="Gene3D" id="3.40.50.300">
    <property type="entry name" value="P-loop containing nucleotide triphosphate hydrolases"/>
    <property type="match status" value="1"/>
</dbReference>
<dbReference type="OrthoDB" id="5959617at2"/>
<dbReference type="GO" id="GO:0016887">
    <property type="term" value="F:ATP hydrolysis activity"/>
    <property type="evidence" value="ECO:0007669"/>
    <property type="project" value="InterPro"/>
</dbReference>
<sequence>MHSISQIHIVNFRACRDVSLSLGDFTPLVGQNNVGKSTILEAIKIVLTPRTFQKTDPNNPDEIISIAACIDGISPEIIALIPEAKHQTAITPYCVEGRLWVRVSSTLGTMKPVQEVWEPAKHVGEGTPTEWRKYPTGLPEAVNALLPEALHVIAMEDVSEDLGKAKAGSTIRGLLDEIMAPILEAHAEVQQALDSVRGLLASNGQQRSPLLRSFDANATIALADFFPGLAIDMDVPSIDIKEFFKVGDLHVTDDVSKDRRRFDQVGSGAQRAIQMALIRYLADIRRGGAEVLARRILLIDEPELYLHPQGVRRLREALRKLSEAGFQIIFSTHSPLMLSRENAPDTVVVRRDPAAGAVVKAPLREAVLTALNDAQAQSRTLFELGNVAEIYFCDKVVICEGKTDQRLLPLLYERLYGCSAEIDRICFVSLGNCSGIPKSFSVLLAMGIQFCAVVDLDFAFVEARKGADAWLDKDGADLAQAKVVLARLGPAQGLPLGGNGLPINQGQNSAATTWARFAEDAEGAPIALGCHDALKAQNVWAWPVGCIEDVLGERDKGEEAIIAQEERLRVMAADEIAQEMPSFKACFEWIKQI</sequence>
<accession>M4NGU7</accession>
<dbReference type="RefSeq" id="WP_015448545.1">
    <property type="nucleotide sequence ID" value="NC_020541.1"/>
</dbReference>
<dbReference type="PANTHER" id="PTHR43581:SF4">
    <property type="entry name" value="ATP_GTP PHOSPHATASE"/>
    <property type="match status" value="1"/>
</dbReference>
<feature type="domain" description="Endonuclease GajA/Old nuclease/RecF-like AAA" evidence="1">
    <location>
        <begin position="4"/>
        <end position="53"/>
    </location>
</feature>
<proteinExistence type="predicted"/>
<dbReference type="GO" id="GO:0005524">
    <property type="term" value="F:ATP binding"/>
    <property type="evidence" value="ECO:0007669"/>
    <property type="project" value="InterPro"/>
</dbReference>
<dbReference type="InterPro" id="IPR041685">
    <property type="entry name" value="AAA_GajA/Old/RecF-like"/>
</dbReference>
<dbReference type="PANTHER" id="PTHR43581">
    <property type="entry name" value="ATP/GTP PHOSPHATASE"/>
    <property type="match status" value="1"/>
</dbReference>
<dbReference type="Pfam" id="PF13175">
    <property type="entry name" value="AAA_15"/>
    <property type="match status" value="1"/>
</dbReference>
<dbReference type="InterPro" id="IPR051396">
    <property type="entry name" value="Bact_Antivir_Def_Nuclease"/>
</dbReference>
<dbReference type="Proteomes" id="UP000011859">
    <property type="component" value="Chromosome"/>
</dbReference>
<dbReference type="STRING" id="666685.R2APBS1_3046"/>
<evidence type="ECO:0000259" key="3">
    <source>
        <dbReference type="Pfam" id="PF20469"/>
    </source>
</evidence>
<dbReference type="eggNOG" id="COG0419">
    <property type="taxonomic scope" value="Bacteria"/>
</dbReference>
<dbReference type="KEGG" id="rhd:R2APBS1_3046"/>
<dbReference type="eggNOG" id="COG3593">
    <property type="taxonomic scope" value="Bacteria"/>
</dbReference>
<keyword evidence="5" id="KW-1185">Reference proteome</keyword>
<dbReference type="CDD" id="cd00267">
    <property type="entry name" value="ABC_ATPase"/>
    <property type="match status" value="1"/>
</dbReference>
<dbReference type="InterPro" id="IPR034139">
    <property type="entry name" value="TOPRIM_OLD"/>
</dbReference>
<feature type="domain" description="OLD protein-like TOPRIM" evidence="3">
    <location>
        <begin position="392"/>
        <end position="457"/>
    </location>
</feature>
<feature type="domain" description="ATPase AAA-type core" evidence="2">
    <location>
        <begin position="190"/>
        <end position="338"/>
    </location>
</feature>
<name>M4NGU7_9GAMM</name>
<gene>
    <name evidence="4" type="ORF">R2APBS1_3046</name>
</gene>